<evidence type="ECO:0000256" key="7">
    <source>
        <dbReference type="ARBA" id="ARBA00033367"/>
    </source>
</evidence>
<comment type="similarity">
    <text evidence="2 8">Belongs to the glycosyl hydrolase 32 family.</text>
</comment>
<keyword evidence="9" id="KW-0963">Cytoplasm</keyword>
<dbReference type="CDD" id="cd18623">
    <property type="entry name" value="GH32_ScrB-like"/>
    <property type="match status" value="1"/>
</dbReference>
<accession>A0A087EJX0</accession>
<evidence type="ECO:0000256" key="10">
    <source>
        <dbReference type="SAM" id="MobiDB-lite"/>
    </source>
</evidence>
<evidence type="ECO:0000313" key="13">
    <source>
        <dbReference type="EMBL" id="KFJ08071.1"/>
    </source>
</evidence>
<sequence>MTTHADTSASESSPFAAKGITTPVVERQALEQAEKAVSHLASQRNNRWYPAFHIASNGGWINDPNGLCQYHGRWHVFYQLHPYGTQWGPMHWGHVSSADMLTWQREPIAMAPTLPEERDGVFSGSAVVDDSGDLRFYYTGHVMLNGKDAENGTREVQMLAKADGPEVHHLRKHGLVVDFPEDLVFNDFRDPKVWKQDDVWFMIVGAQSKEHRGQILLFTSTDMETWNYDQILFEHPDPNVFMLECPDFFPLAAPDGKQRWIICFSAMGSKPSGFMNRNVNNAGYMIGSWQPGKAFTPESEFRLWDWGHNYYAPQSFESEDGRRMMYGWMSPMVQPIPMQDDGWCGNLTLPREVYLGEDGDVHTVPAHELLGLRSDTTTWDAMQLASGEERTILDNAEAVELELDIDLSQTTAERAGVKLHCTEDGAYTYVAYDAQMGRVILDRGACSNGDRGYRAAPLSNAELEAQHIRLRIFIDRGCVEVYVNDGSQVLSSYSYPSQGARAVKLCSESGSVSIASCKVHTLRSIGLDE</sequence>
<dbReference type="GO" id="GO:0005737">
    <property type="term" value="C:cytoplasm"/>
    <property type="evidence" value="ECO:0007669"/>
    <property type="project" value="UniProtKB-SubCell"/>
</dbReference>
<dbReference type="GO" id="GO:0005985">
    <property type="term" value="P:sucrose metabolic process"/>
    <property type="evidence" value="ECO:0007669"/>
    <property type="project" value="UniProtKB-UniPathway"/>
</dbReference>
<dbReference type="SUPFAM" id="SSF75005">
    <property type="entry name" value="Arabinanase/levansucrase/invertase"/>
    <property type="match status" value="1"/>
</dbReference>
<keyword evidence="9" id="KW-0119">Carbohydrate metabolism</keyword>
<comment type="function">
    <text evidence="9">Enables the bacterium to metabolize sucrose as a sole carbon source.</text>
</comment>
<comment type="caution">
    <text evidence="13">The sequence shown here is derived from an EMBL/GenBank/DDBJ whole genome shotgun (WGS) entry which is preliminary data.</text>
</comment>
<dbReference type="InterPro" id="IPR013189">
    <property type="entry name" value="Glyco_hydro_32_C"/>
</dbReference>
<dbReference type="InterPro" id="IPR051214">
    <property type="entry name" value="GH32_Enzymes"/>
</dbReference>
<name>A0A087EJX0_9BIFI</name>
<evidence type="ECO:0000256" key="8">
    <source>
        <dbReference type="RuleBase" id="RU362110"/>
    </source>
</evidence>
<dbReference type="STRING" id="356829.BITS_0385"/>
<dbReference type="AlphaFoldDB" id="A0A087EJX0"/>
<dbReference type="Pfam" id="PF00251">
    <property type="entry name" value="Glyco_hydro_32N"/>
    <property type="match status" value="1"/>
</dbReference>
<dbReference type="SUPFAM" id="SSF49899">
    <property type="entry name" value="Concanavalin A-like lectins/glucanases"/>
    <property type="match status" value="1"/>
</dbReference>
<evidence type="ECO:0000256" key="3">
    <source>
        <dbReference type="ARBA" id="ARBA00012758"/>
    </source>
</evidence>
<feature type="compositionally biased region" description="Polar residues" evidence="10">
    <location>
        <begin position="1"/>
        <end position="13"/>
    </location>
</feature>
<evidence type="ECO:0000259" key="11">
    <source>
        <dbReference type="Pfam" id="PF00251"/>
    </source>
</evidence>
<evidence type="ECO:0000259" key="12">
    <source>
        <dbReference type="Pfam" id="PF08244"/>
    </source>
</evidence>
<feature type="domain" description="Glycosyl hydrolase family 32 N-terminal" evidence="11">
    <location>
        <begin position="53"/>
        <end position="357"/>
    </location>
</feature>
<dbReference type="Proteomes" id="UP000029080">
    <property type="component" value="Unassembled WGS sequence"/>
</dbReference>
<comment type="subcellular location">
    <subcellularLocation>
        <location evidence="9">Cytoplasm</location>
    </subcellularLocation>
</comment>
<dbReference type="RefSeq" id="WP_081693613.1">
    <property type="nucleotide sequence ID" value="NZ_JAXEUP010000014.1"/>
</dbReference>
<dbReference type="NCBIfam" id="TIGR01322">
    <property type="entry name" value="scrB_fam"/>
    <property type="match status" value="1"/>
</dbReference>
<dbReference type="EC" id="3.2.1.26" evidence="3 8"/>
<keyword evidence="5 8" id="KW-0378">Hydrolase</keyword>
<dbReference type="InterPro" id="IPR013148">
    <property type="entry name" value="Glyco_hydro_32_N"/>
</dbReference>
<dbReference type="PANTHER" id="PTHR43101:SF1">
    <property type="entry name" value="BETA-FRUCTOSIDASE"/>
    <property type="match status" value="1"/>
</dbReference>
<evidence type="ECO:0000256" key="5">
    <source>
        <dbReference type="ARBA" id="ARBA00022801"/>
    </source>
</evidence>
<dbReference type="Pfam" id="PF08244">
    <property type="entry name" value="Glyco_hydro_32C"/>
    <property type="match status" value="1"/>
</dbReference>
<evidence type="ECO:0000313" key="14">
    <source>
        <dbReference type="Proteomes" id="UP000029080"/>
    </source>
</evidence>
<feature type="region of interest" description="Disordered" evidence="10">
    <location>
        <begin position="1"/>
        <end position="20"/>
    </location>
</feature>
<reference evidence="13 14" key="1">
    <citation type="submission" date="2014-03" db="EMBL/GenBank/DDBJ databases">
        <title>Genomics of Bifidobacteria.</title>
        <authorList>
            <person name="Ventura M."/>
            <person name="Milani C."/>
            <person name="Lugli G.A."/>
        </authorList>
    </citation>
    <scope>NUCLEOTIDE SEQUENCE [LARGE SCALE GENOMIC DNA]</scope>
    <source>
        <strain evidence="13 14">JCM 13495</strain>
    </source>
</reference>
<dbReference type="InterPro" id="IPR023296">
    <property type="entry name" value="Glyco_hydro_beta-prop_sf"/>
</dbReference>
<dbReference type="InterPro" id="IPR006232">
    <property type="entry name" value="Suc6P_hydrolase"/>
</dbReference>
<evidence type="ECO:0000256" key="1">
    <source>
        <dbReference type="ARBA" id="ARBA00004914"/>
    </source>
</evidence>
<dbReference type="Gene3D" id="2.115.10.20">
    <property type="entry name" value="Glycosyl hydrolase domain, family 43"/>
    <property type="match status" value="1"/>
</dbReference>
<feature type="domain" description="Glycosyl hydrolase family 32 C-terminal" evidence="12">
    <location>
        <begin position="372"/>
        <end position="520"/>
    </location>
</feature>
<evidence type="ECO:0000256" key="6">
    <source>
        <dbReference type="ARBA" id="ARBA00023295"/>
    </source>
</evidence>
<comment type="catalytic activity">
    <reaction evidence="8">
        <text>Hydrolysis of terminal non-reducing beta-D-fructofuranoside residues in beta-D-fructofuranosides.</text>
        <dbReference type="EC" id="3.2.1.26"/>
    </reaction>
</comment>
<evidence type="ECO:0000256" key="9">
    <source>
        <dbReference type="RuleBase" id="RU365015"/>
    </source>
</evidence>
<dbReference type="GO" id="GO:0004564">
    <property type="term" value="F:beta-fructofuranosidase activity"/>
    <property type="evidence" value="ECO:0007669"/>
    <property type="project" value="UniProtKB-EC"/>
</dbReference>
<dbReference type="eggNOG" id="COG1621">
    <property type="taxonomic scope" value="Bacteria"/>
</dbReference>
<proteinExistence type="inferred from homology"/>
<evidence type="ECO:0000256" key="4">
    <source>
        <dbReference type="ARBA" id="ARBA00019623"/>
    </source>
</evidence>
<dbReference type="Gene3D" id="2.60.120.560">
    <property type="entry name" value="Exo-inulinase, domain 1"/>
    <property type="match status" value="1"/>
</dbReference>
<evidence type="ECO:0000256" key="2">
    <source>
        <dbReference type="ARBA" id="ARBA00009902"/>
    </source>
</evidence>
<dbReference type="PANTHER" id="PTHR43101">
    <property type="entry name" value="BETA-FRUCTOSIDASE"/>
    <property type="match status" value="1"/>
</dbReference>
<dbReference type="OrthoDB" id="9776657at2"/>
<dbReference type="InterPro" id="IPR001362">
    <property type="entry name" value="Glyco_hydro_32"/>
</dbReference>
<comment type="pathway">
    <text evidence="1 9">Glycan biosynthesis; sucrose metabolism.</text>
</comment>
<dbReference type="SMART" id="SM00640">
    <property type="entry name" value="Glyco_32"/>
    <property type="match status" value="1"/>
</dbReference>
<keyword evidence="14" id="KW-1185">Reference proteome</keyword>
<dbReference type="InterPro" id="IPR013320">
    <property type="entry name" value="ConA-like_dom_sf"/>
</dbReference>
<keyword evidence="6 8" id="KW-0326">Glycosidase</keyword>
<dbReference type="UniPathway" id="UPA00238"/>
<dbReference type="EMBL" id="JGZU01000003">
    <property type="protein sequence ID" value="KFJ08071.1"/>
    <property type="molecule type" value="Genomic_DNA"/>
</dbReference>
<organism evidence="13 14">
    <name type="scientific">Bifidobacterium tsurumiense</name>
    <dbReference type="NCBI Taxonomy" id="356829"/>
    <lineage>
        <taxon>Bacteria</taxon>
        <taxon>Bacillati</taxon>
        <taxon>Actinomycetota</taxon>
        <taxon>Actinomycetes</taxon>
        <taxon>Bifidobacteriales</taxon>
        <taxon>Bifidobacteriaceae</taxon>
        <taxon>Bifidobacterium</taxon>
    </lineage>
</organism>
<gene>
    <name evidence="13" type="ORF">BITS_0385</name>
</gene>
<protein>
    <recommendedName>
        <fullName evidence="4 8">Sucrose-6-phosphate hydrolase</fullName>
        <ecNumber evidence="3 8">3.2.1.26</ecNumber>
    </recommendedName>
    <alternativeName>
        <fullName evidence="7 9">Invertase</fullName>
    </alternativeName>
</protein>